<evidence type="ECO:0000313" key="2">
    <source>
        <dbReference type="Proteomes" id="UP001162156"/>
    </source>
</evidence>
<keyword evidence="2" id="KW-1185">Reference proteome</keyword>
<dbReference type="SUPFAM" id="SSF56219">
    <property type="entry name" value="DNase I-like"/>
    <property type="match status" value="1"/>
</dbReference>
<dbReference type="PANTHER" id="PTHR33776">
    <property type="entry name" value="ENDO/EXONUCLEASE/PHOSPHATASE DOMAIN-CONTAINING PROTEIN"/>
    <property type="match status" value="1"/>
</dbReference>
<protein>
    <recommendedName>
        <fullName evidence="3">Endonuclease/exonuclease/phosphatase domain-containing protein</fullName>
    </recommendedName>
</protein>
<dbReference type="InterPro" id="IPR036691">
    <property type="entry name" value="Endo/exonu/phosph_ase_sf"/>
</dbReference>
<accession>A0AAV8ZCM6</accession>
<dbReference type="Gene3D" id="3.60.10.10">
    <property type="entry name" value="Endonuclease/exonuclease/phosphatase"/>
    <property type="match status" value="1"/>
</dbReference>
<proteinExistence type="predicted"/>
<name>A0AAV8ZCM6_9CUCU</name>
<dbReference type="EMBL" id="JANEYF010001602">
    <property type="protein sequence ID" value="KAJ8961937.1"/>
    <property type="molecule type" value="Genomic_DNA"/>
</dbReference>
<evidence type="ECO:0008006" key="3">
    <source>
        <dbReference type="Google" id="ProtNLM"/>
    </source>
</evidence>
<organism evidence="1 2">
    <name type="scientific">Rhamnusium bicolor</name>
    <dbReference type="NCBI Taxonomy" id="1586634"/>
    <lineage>
        <taxon>Eukaryota</taxon>
        <taxon>Metazoa</taxon>
        <taxon>Ecdysozoa</taxon>
        <taxon>Arthropoda</taxon>
        <taxon>Hexapoda</taxon>
        <taxon>Insecta</taxon>
        <taxon>Pterygota</taxon>
        <taxon>Neoptera</taxon>
        <taxon>Endopterygota</taxon>
        <taxon>Coleoptera</taxon>
        <taxon>Polyphaga</taxon>
        <taxon>Cucujiformia</taxon>
        <taxon>Chrysomeloidea</taxon>
        <taxon>Cerambycidae</taxon>
        <taxon>Lepturinae</taxon>
        <taxon>Rhagiini</taxon>
        <taxon>Rhamnusium</taxon>
    </lineage>
</organism>
<comment type="caution">
    <text evidence="1">The sequence shown here is derived from an EMBL/GenBank/DDBJ whole genome shotgun (WGS) entry which is preliminary data.</text>
</comment>
<sequence>MGYDLLYNKGCLNQNDGIIVYVKSTFIYTHLVVGIRDVKAIKLNLSLDGKKIAISSIYKSPTICQKMFSMEILNYLQNVGKSDIHVIAGDVNINILSPNEISQEYLNILNAEQFISYINKPTRIQGNSQSCIDHFFIKSSINEQNISSIIYEADITDHFPIMLFINLERKISHRAESNQCKQYINYNNLKRDLQAENWEDLYNNNNIDNMTSIFLGKLKNSIINNTNQIKIKTKNVRKSEWITPGII</sequence>
<gene>
    <name evidence="1" type="ORF">NQ314_005869</name>
</gene>
<dbReference type="PANTHER" id="PTHR33776:SF4">
    <property type="entry name" value="ENDONUCLEASE_EXONUCLEASE_PHOSPHATASE DOMAIN-CONTAINING PROTEIN"/>
    <property type="match status" value="1"/>
</dbReference>
<dbReference type="AlphaFoldDB" id="A0AAV8ZCM6"/>
<dbReference type="Proteomes" id="UP001162156">
    <property type="component" value="Unassembled WGS sequence"/>
</dbReference>
<evidence type="ECO:0000313" key="1">
    <source>
        <dbReference type="EMBL" id="KAJ8961937.1"/>
    </source>
</evidence>
<reference evidence="1" key="1">
    <citation type="journal article" date="2023" name="Insect Mol. Biol.">
        <title>Genome sequencing provides insights into the evolution of gene families encoding plant cell wall-degrading enzymes in longhorned beetles.</title>
        <authorList>
            <person name="Shin N.R."/>
            <person name="Okamura Y."/>
            <person name="Kirsch R."/>
            <person name="Pauchet Y."/>
        </authorList>
    </citation>
    <scope>NUCLEOTIDE SEQUENCE</scope>
    <source>
        <strain evidence="1">RBIC_L_NR</strain>
    </source>
</reference>